<protein>
    <submittedName>
        <fullName evidence="2">Asparagine-linked glycosylation protein</fullName>
    </submittedName>
</protein>
<feature type="region of interest" description="Disordered" evidence="1">
    <location>
        <begin position="101"/>
        <end position="125"/>
    </location>
</feature>
<name>A0A7J6MBI5_PERCH</name>
<keyword evidence="3" id="KW-1185">Reference proteome</keyword>
<feature type="region of interest" description="Disordered" evidence="1">
    <location>
        <begin position="141"/>
        <end position="170"/>
    </location>
</feature>
<gene>
    <name evidence="2" type="primary">ALG11_1</name>
    <name evidence="2" type="ORF">FOL47_002867</name>
</gene>
<evidence type="ECO:0000313" key="2">
    <source>
        <dbReference type="EMBL" id="KAF4668747.1"/>
    </source>
</evidence>
<organism evidence="2 3">
    <name type="scientific">Perkinsus chesapeaki</name>
    <name type="common">Clam parasite</name>
    <name type="synonym">Perkinsus andrewsi</name>
    <dbReference type="NCBI Taxonomy" id="330153"/>
    <lineage>
        <taxon>Eukaryota</taxon>
        <taxon>Sar</taxon>
        <taxon>Alveolata</taxon>
        <taxon>Perkinsozoa</taxon>
        <taxon>Perkinsea</taxon>
        <taxon>Perkinsida</taxon>
        <taxon>Perkinsidae</taxon>
        <taxon>Perkinsus</taxon>
    </lineage>
</organism>
<dbReference type="Proteomes" id="UP000591131">
    <property type="component" value="Unassembled WGS sequence"/>
</dbReference>
<dbReference type="AlphaFoldDB" id="A0A7J6MBI5"/>
<evidence type="ECO:0000256" key="1">
    <source>
        <dbReference type="SAM" id="MobiDB-lite"/>
    </source>
</evidence>
<dbReference type="OrthoDB" id="448740at2759"/>
<feature type="region of interest" description="Disordered" evidence="1">
    <location>
        <begin position="69"/>
        <end position="88"/>
    </location>
</feature>
<reference evidence="2 3" key="1">
    <citation type="submission" date="2020-04" db="EMBL/GenBank/DDBJ databases">
        <title>Perkinsus chesapeaki whole genome sequence.</title>
        <authorList>
            <person name="Bogema D.R."/>
        </authorList>
    </citation>
    <scope>NUCLEOTIDE SEQUENCE [LARGE SCALE GENOMIC DNA]</scope>
    <source>
        <strain evidence="2">ATCC PRA-425</strain>
    </source>
</reference>
<accession>A0A7J6MBI5</accession>
<proteinExistence type="predicted"/>
<evidence type="ECO:0000313" key="3">
    <source>
        <dbReference type="Proteomes" id="UP000591131"/>
    </source>
</evidence>
<feature type="compositionally biased region" description="Acidic residues" evidence="1">
    <location>
        <begin position="141"/>
        <end position="165"/>
    </location>
</feature>
<comment type="caution">
    <text evidence="2">The sequence shown here is derived from an EMBL/GenBank/DDBJ whole genome shotgun (WGS) entry which is preliminary data.</text>
</comment>
<sequence length="327" mass="35991">MPSATKPLTKLNNDIARVVGDSSDDSDDWVTEEELEEVHARSKGSRGKGRKTTPSRKVKCKEEILAIRGVKLGPNNKRRSSREDAQEAEMFIKLMSAMLEAQEKERGSRGSPSTESDPSRGFPRGADDYLPWDDSFMMEDPFDDYDPFEDDDMMYDGGEDDDDDSGASPRDLVNWPTMWSVLANSLSIHGSSVDASIDGLLIKGELAMQTYNYSMALSCSAAAQYLIAASGLGSEATLIRANAIEMISAYQLGSRSAAVKIRDQLMEGFPGDSIKEAGMMSEYLFKRFAGTCEVLEMMPQLMGLLKQAREEKKASKRGGKGKIVEVE</sequence>
<dbReference type="EMBL" id="JAAPAO010000184">
    <property type="protein sequence ID" value="KAF4668747.1"/>
    <property type="molecule type" value="Genomic_DNA"/>
</dbReference>
<feature type="compositionally biased region" description="Basic residues" evidence="1">
    <location>
        <begin position="41"/>
        <end position="59"/>
    </location>
</feature>
<feature type="compositionally biased region" description="Acidic residues" evidence="1">
    <location>
        <begin position="22"/>
        <end position="36"/>
    </location>
</feature>
<feature type="region of interest" description="Disordered" evidence="1">
    <location>
        <begin position="18"/>
        <end position="60"/>
    </location>
</feature>